<dbReference type="InterPro" id="IPR025997">
    <property type="entry name" value="SBP_2_dom"/>
</dbReference>
<dbReference type="PANTHER" id="PTHR46847:SF1">
    <property type="entry name" value="D-ALLOSE-BINDING PERIPLASMIC PROTEIN-RELATED"/>
    <property type="match status" value="1"/>
</dbReference>
<organism evidence="6 7">
    <name type="scientific">Advenella faeciporci</name>
    <dbReference type="NCBI Taxonomy" id="797535"/>
    <lineage>
        <taxon>Bacteria</taxon>
        <taxon>Pseudomonadati</taxon>
        <taxon>Pseudomonadota</taxon>
        <taxon>Betaproteobacteria</taxon>
        <taxon>Burkholderiales</taxon>
        <taxon>Alcaligenaceae</taxon>
    </lineage>
</organism>
<reference evidence="6" key="2">
    <citation type="submission" date="2020-09" db="EMBL/GenBank/DDBJ databases">
        <authorList>
            <person name="Sun Q."/>
            <person name="Kim S."/>
        </authorList>
    </citation>
    <scope>NUCLEOTIDE SEQUENCE</scope>
    <source>
        <strain evidence="6">KCTC 23732</strain>
    </source>
</reference>
<feature type="domain" description="Periplasmic binding protein" evidence="5">
    <location>
        <begin position="58"/>
        <end position="312"/>
    </location>
</feature>
<comment type="subcellular location">
    <subcellularLocation>
        <location evidence="1">Cell envelope</location>
    </subcellularLocation>
</comment>
<comment type="similarity">
    <text evidence="2">Belongs to the bacterial solute-binding protein 2 family.</text>
</comment>
<name>A0A918JDW6_9BURK</name>
<dbReference type="CDD" id="cd06306">
    <property type="entry name" value="PBP1_TorT-like"/>
    <property type="match status" value="1"/>
</dbReference>
<keyword evidence="7" id="KW-1185">Reference proteome</keyword>
<evidence type="ECO:0000256" key="1">
    <source>
        <dbReference type="ARBA" id="ARBA00004196"/>
    </source>
</evidence>
<sequence>MTSKLFLKCVATASMTLSCSIVNAADWFPLEVNQVGADGNVVKVAYQGQQKASQKWPICVSFPHMKDPFWLAANYGVVEEAKRLGVSVQVLDAGGYTQLNNQISQIENCVAGGAKAVVMVSIDAEGVGNMLKQLKEKNIVVIDAFNGSKSTDVAARVLTNPRDEGFRAGEYLAKKHPKGTPEVRVGWLPGPAGAGFVEGFNAGFQDGIKDSAVVIAETKYGDVGKEIQARLVEDMLQTHKDLDYIVGTAVMVEGALPLLKARKLLDKVKLVSVYMTPGVHQGLKKGEIEAAGVAPIVTTAKMTIDSAVRILEQGNNPEALTRVDTIGTVYTPASVGEFDPSITFAPAGFRPVFSFGK</sequence>
<evidence type="ECO:0000259" key="5">
    <source>
        <dbReference type="Pfam" id="PF13407"/>
    </source>
</evidence>
<dbReference type="GO" id="GO:0030313">
    <property type="term" value="C:cell envelope"/>
    <property type="evidence" value="ECO:0007669"/>
    <property type="project" value="UniProtKB-SubCell"/>
</dbReference>
<feature type="signal peptide" evidence="4">
    <location>
        <begin position="1"/>
        <end position="24"/>
    </location>
</feature>
<dbReference type="Proteomes" id="UP000608345">
    <property type="component" value="Unassembled WGS sequence"/>
</dbReference>
<dbReference type="EMBL" id="BMYS01000001">
    <property type="protein sequence ID" value="GGW75598.1"/>
    <property type="molecule type" value="Genomic_DNA"/>
</dbReference>
<dbReference type="GO" id="GO:0030246">
    <property type="term" value="F:carbohydrate binding"/>
    <property type="evidence" value="ECO:0007669"/>
    <property type="project" value="UniProtKB-ARBA"/>
</dbReference>
<reference evidence="6" key="1">
    <citation type="journal article" date="2014" name="Int. J. Syst. Evol. Microbiol.">
        <title>Complete genome sequence of Corynebacterium casei LMG S-19264T (=DSM 44701T), isolated from a smear-ripened cheese.</title>
        <authorList>
            <consortium name="US DOE Joint Genome Institute (JGI-PGF)"/>
            <person name="Walter F."/>
            <person name="Albersmeier A."/>
            <person name="Kalinowski J."/>
            <person name="Ruckert C."/>
        </authorList>
    </citation>
    <scope>NUCLEOTIDE SEQUENCE</scope>
    <source>
        <strain evidence="6">KCTC 23732</strain>
    </source>
</reference>
<evidence type="ECO:0000313" key="7">
    <source>
        <dbReference type="Proteomes" id="UP000608345"/>
    </source>
</evidence>
<keyword evidence="3 4" id="KW-0732">Signal</keyword>
<evidence type="ECO:0000256" key="2">
    <source>
        <dbReference type="ARBA" id="ARBA00007639"/>
    </source>
</evidence>
<dbReference type="PANTHER" id="PTHR46847">
    <property type="entry name" value="D-ALLOSE-BINDING PERIPLASMIC PROTEIN-RELATED"/>
    <property type="match status" value="1"/>
</dbReference>
<accession>A0A918JDW6</accession>
<feature type="chain" id="PRO_5037804238" evidence="4">
    <location>
        <begin position="25"/>
        <end position="357"/>
    </location>
</feature>
<dbReference type="AlphaFoldDB" id="A0A918JDW6"/>
<evidence type="ECO:0000256" key="3">
    <source>
        <dbReference type="ARBA" id="ARBA00022729"/>
    </source>
</evidence>
<gene>
    <name evidence="6" type="ORF">GCM10011450_01250</name>
</gene>
<dbReference type="PROSITE" id="PS51257">
    <property type="entry name" value="PROKAR_LIPOPROTEIN"/>
    <property type="match status" value="1"/>
</dbReference>
<proteinExistence type="inferred from homology"/>
<evidence type="ECO:0000313" key="6">
    <source>
        <dbReference type="EMBL" id="GGW75598.1"/>
    </source>
</evidence>
<dbReference type="NCBIfam" id="NF008185">
    <property type="entry name" value="PRK10936.1"/>
    <property type="match status" value="1"/>
</dbReference>
<protein>
    <submittedName>
        <fullName evidence="6">TMAO reductase system periplasmic protein TorT</fullName>
    </submittedName>
</protein>
<dbReference type="SUPFAM" id="SSF53822">
    <property type="entry name" value="Periplasmic binding protein-like I"/>
    <property type="match status" value="1"/>
</dbReference>
<dbReference type="InterPro" id="IPR028082">
    <property type="entry name" value="Peripla_BP_I"/>
</dbReference>
<dbReference type="Gene3D" id="3.40.50.2300">
    <property type="match status" value="2"/>
</dbReference>
<evidence type="ECO:0000256" key="4">
    <source>
        <dbReference type="SAM" id="SignalP"/>
    </source>
</evidence>
<comment type="caution">
    <text evidence="6">The sequence shown here is derived from an EMBL/GenBank/DDBJ whole genome shotgun (WGS) entry which is preliminary data.</text>
</comment>
<dbReference type="Pfam" id="PF13407">
    <property type="entry name" value="Peripla_BP_4"/>
    <property type="match status" value="1"/>
</dbReference>